<protein>
    <submittedName>
        <fullName evidence="2">Uncharacterized protein</fullName>
    </submittedName>
</protein>
<proteinExistence type="predicted"/>
<dbReference type="HOGENOM" id="CLU_1639883_0_0_2"/>
<dbReference type="Proteomes" id="UP000001137">
    <property type="component" value="Chromosome"/>
</dbReference>
<accession>A8MCX8</accession>
<feature type="transmembrane region" description="Helical" evidence="1">
    <location>
        <begin position="51"/>
        <end position="70"/>
    </location>
</feature>
<evidence type="ECO:0000256" key="1">
    <source>
        <dbReference type="SAM" id="Phobius"/>
    </source>
</evidence>
<dbReference type="STRING" id="397948.Cmaq_0799"/>
<evidence type="ECO:0000313" key="3">
    <source>
        <dbReference type="Proteomes" id="UP000001137"/>
    </source>
</evidence>
<dbReference type="eggNOG" id="arCOG11252">
    <property type="taxonomic scope" value="Archaea"/>
</dbReference>
<evidence type="ECO:0000313" key="2">
    <source>
        <dbReference type="EMBL" id="ABW01634.1"/>
    </source>
</evidence>
<keyword evidence="1" id="KW-0812">Transmembrane</keyword>
<reference evidence="2 3" key="1">
    <citation type="submission" date="2007-10" db="EMBL/GenBank/DDBJ databases">
        <title>Complete sequence of Caldivirga maquilingensis IC-167.</title>
        <authorList>
            <consortium name="US DOE Joint Genome Institute"/>
            <person name="Copeland A."/>
            <person name="Lucas S."/>
            <person name="Lapidus A."/>
            <person name="Barry K."/>
            <person name="Glavina del Rio T."/>
            <person name="Dalin E."/>
            <person name="Tice H."/>
            <person name="Pitluck S."/>
            <person name="Saunders E."/>
            <person name="Brettin T."/>
            <person name="Bruce D."/>
            <person name="Detter J.C."/>
            <person name="Han C."/>
            <person name="Schmutz J."/>
            <person name="Larimer F."/>
            <person name="Land M."/>
            <person name="Hauser L."/>
            <person name="Kyrpides N."/>
            <person name="Ivanova N."/>
            <person name="Biddle J.F."/>
            <person name="Zhang Z."/>
            <person name="Fitz-Gibbon S.T."/>
            <person name="Lowe T.M."/>
            <person name="Saltikov C."/>
            <person name="House C.H."/>
            <person name="Richardson P."/>
        </authorList>
    </citation>
    <scope>NUCLEOTIDE SEQUENCE [LARGE SCALE GENOMIC DNA]</scope>
    <source>
        <strain evidence="3">ATCC 700844 / DSM 13496 / JCM 10307 / IC-167</strain>
    </source>
</reference>
<feature type="transmembrane region" description="Helical" evidence="1">
    <location>
        <begin position="12"/>
        <end position="31"/>
    </location>
</feature>
<keyword evidence="3" id="KW-1185">Reference proteome</keyword>
<keyword evidence="1" id="KW-1133">Transmembrane helix</keyword>
<dbReference type="KEGG" id="cma:Cmaq_0799"/>
<name>A8MCX8_CALMQ</name>
<keyword evidence="1" id="KW-0472">Membrane</keyword>
<sequence length="161" mass="18277">MLNKYLKIGFTLGLVTVFLALMLLLGQYSLIPITLNHNCSSSLTMNITGNVYLILNNTGLINASLTMITYQNIPQTNITVPQEYNFTITRLNSTRLVFLDIRGIEINCSSSYLFINLYAVKRPLYYYPAWILMLFSFLISIALIIMGYIELIEAKVGDLRS</sequence>
<dbReference type="EMBL" id="CP000852">
    <property type="protein sequence ID" value="ABW01634.1"/>
    <property type="molecule type" value="Genomic_DNA"/>
</dbReference>
<dbReference type="AlphaFoldDB" id="A8MCX8"/>
<organism evidence="2 3">
    <name type="scientific">Caldivirga maquilingensis (strain ATCC 700844 / DSM 13496 / JCM 10307 / IC-167)</name>
    <dbReference type="NCBI Taxonomy" id="397948"/>
    <lineage>
        <taxon>Archaea</taxon>
        <taxon>Thermoproteota</taxon>
        <taxon>Thermoprotei</taxon>
        <taxon>Thermoproteales</taxon>
        <taxon>Thermoproteaceae</taxon>
        <taxon>Caldivirga</taxon>
    </lineage>
</organism>
<feature type="transmembrane region" description="Helical" evidence="1">
    <location>
        <begin position="124"/>
        <end position="149"/>
    </location>
</feature>
<gene>
    <name evidence="2" type="ordered locus">Cmaq_0799</name>
</gene>